<evidence type="ECO:0000313" key="1">
    <source>
        <dbReference type="EMBL" id="TDY66368.1"/>
    </source>
</evidence>
<dbReference type="Proteomes" id="UP000294684">
    <property type="component" value="Unassembled WGS sequence"/>
</dbReference>
<gene>
    <name evidence="1" type="ORF">CLV96_3938</name>
</gene>
<name>A0A4R8MIS3_LEPME</name>
<reference evidence="1 2" key="1">
    <citation type="submission" date="2019-03" db="EMBL/GenBank/DDBJ databases">
        <title>Genomic Encyclopedia of Archaeal and Bacterial Type Strains, Phase II (KMG-II): from individual species to whole genera.</title>
        <authorList>
            <person name="Goeker M."/>
        </authorList>
    </citation>
    <scope>NUCLEOTIDE SEQUENCE [LARGE SCALE GENOMIC DNA]</scope>
    <source>
        <strain evidence="1 2">DSM 21537</strain>
    </source>
</reference>
<organism evidence="1 2">
    <name type="scientific">Leptospira meyeri</name>
    <dbReference type="NCBI Taxonomy" id="29508"/>
    <lineage>
        <taxon>Bacteria</taxon>
        <taxon>Pseudomonadati</taxon>
        <taxon>Spirochaetota</taxon>
        <taxon>Spirochaetia</taxon>
        <taxon>Leptospirales</taxon>
        <taxon>Leptospiraceae</taxon>
        <taxon>Leptospira</taxon>
    </lineage>
</organism>
<proteinExistence type="predicted"/>
<protein>
    <submittedName>
        <fullName evidence="1">Uncharacterized protein</fullName>
    </submittedName>
</protein>
<dbReference type="EMBL" id="SORO01000007">
    <property type="protein sequence ID" value="TDY66368.1"/>
    <property type="molecule type" value="Genomic_DNA"/>
</dbReference>
<dbReference type="AlphaFoldDB" id="A0A4R8MIS3"/>
<keyword evidence="2" id="KW-1185">Reference proteome</keyword>
<accession>A0A4R8MIS3</accession>
<sequence length="80" mass="8849">MEELSKILLRKSRYKKPLRITAGKRFAAALTALLGLRHIVLRHASRSARRRADANASYGGSATDNVVSPNSLYASCKFFV</sequence>
<comment type="caution">
    <text evidence="1">The sequence shown here is derived from an EMBL/GenBank/DDBJ whole genome shotgun (WGS) entry which is preliminary data.</text>
</comment>
<evidence type="ECO:0000313" key="2">
    <source>
        <dbReference type="Proteomes" id="UP000294684"/>
    </source>
</evidence>